<reference evidence="1 3" key="1">
    <citation type="journal article" date="2014" name="Genome Announc.">
        <title>Complete Genome Sequence of a Virulent Strain, Streptococcus iniae ISET0901, Isolated from Diseased Tilapia.</title>
        <authorList>
            <person name="Pridgeon J.W."/>
            <person name="Zhang D."/>
            <person name="Zhang L."/>
        </authorList>
    </citation>
    <scope>NUCLEOTIDE SEQUENCE [LARGE SCALE GENOMIC DNA]</scope>
    <source>
        <strain evidence="1 3">ISET0901</strain>
    </source>
</reference>
<dbReference type="KEGG" id="siz:SI82_04380"/>
<organism evidence="2 4">
    <name type="scientific">Streptococcus iniae</name>
    <name type="common">Streptococcus shiloi</name>
    <dbReference type="NCBI Taxonomy" id="1346"/>
    <lineage>
        <taxon>Bacteria</taxon>
        <taxon>Bacillati</taxon>
        <taxon>Bacillota</taxon>
        <taxon>Bacilli</taxon>
        <taxon>Lactobacillales</taxon>
        <taxon>Streptococcaceae</taxon>
        <taxon>Streptococcus</taxon>
    </lineage>
</organism>
<dbReference type="EMBL" id="QLQD01000044">
    <property type="protein sequence ID" value="RLU57286.1"/>
    <property type="molecule type" value="Genomic_DNA"/>
</dbReference>
<evidence type="ECO:0000313" key="4">
    <source>
        <dbReference type="Proteomes" id="UP000269148"/>
    </source>
</evidence>
<name>A0A3L8GHH6_STRIN</name>
<dbReference type="KEGG" id="siq:DQ08_04160"/>
<dbReference type="KEGG" id="sio:DW64_04150"/>
<reference evidence="2 4" key="2">
    <citation type="submission" date="2018-06" db="EMBL/GenBank/DDBJ databases">
        <title>Mutators as drivers of adaptation in pathogenic bacteria and a risk factor for host jumps and vaccine escape.</title>
        <authorList>
            <person name="Barnes A.C."/>
            <person name="Silayeva O."/>
        </authorList>
    </citation>
    <scope>NUCLEOTIDE SEQUENCE [LARGE SCALE GENOMIC DNA]</scope>
    <source>
        <strain evidence="2 4">QMA0445</strain>
    </source>
</reference>
<gene>
    <name evidence="2" type="ORF">DIY07_04570</name>
    <name evidence="1" type="ORF">DQ08_04160</name>
</gene>
<dbReference type="STRING" id="1346.BMF34_04255"/>
<accession>A0A3L8GHH6</accession>
<dbReference type="GeneID" id="35765673"/>
<dbReference type="RefSeq" id="WP_003099385.1">
    <property type="nucleotide sequence ID" value="NZ_CP010783.1"/>
</dbReference>
<dbReference type="OrthoDB" id="2225361at2"/>
<evidence type="ECO:0000313" key="3">
    <source>
        <dbReference type="Proteomes" id="UP000025245"/>
    </source>
</evidence>
<keyword evidence="3" id="KW-1185">Reference proteome</keyword>
<protein>
    <submittedName>
        <fullName evidence="2">Phosphate ABC transporter ATPase</fullName>
    </submittedName>
</protein>
<dbReference type="Proteomes" id="UP000025245">
    <property type="component" value="Chromosome"/>
</dbReference>
<dbReference type="EMBL" id="CP007586">
    <property type="protein sequence ID" value="AHY15666.1"/>
    <property type="molecule type" value="Genomic_DNA"/>
</dbReference>
<evidence type="ECO:0000313" key="1">
    <source>
        <dbReference type="EMBL" id="AHY15666.1"/>
    </source>
</evidence>
<proteinExistence type="predicted"/>
<sequence>MKLVICKQDYSIQWDGVYQLALTHYPDIKNWELEKIAAFIAYEKYYGRNTELFCQNSRIITKINIFLKQSVVEFPFRPLSKIVAGTYDTHGQSVYCDFLSHTCTITSAIAILKSQKLLAATKVFDLSSADLVKSSRNAANDPCDYFDYIMFGWSNTSSGYRLAMERHLGYSPSQTELMEQFVPGVSFHFNYDTITAAKGYVFDGYHPAKIKDEFSLNSLFACIIPKHYQALFEPVIPNALKHRCFYLEYDNDGYVKWSEKVYQHLLSLQEKK</sequence>
<dbReference type="Proteomes" id="UP000269148">
    <property type="component" value="Unassembled WGS sequence"/>
</dbReference>
<evidence type="ECO:0000313" key="2">
    <source>
        <dbReference type="EMBL" id="RLU57286.1"/>
    </source>
</evidence>
<dbReference type="AlphaFoldDB" id="A0A3L8GHH6"/>